<evidence type="ECO:0000313" key="7">
    <source>
        <dbReference type="EMBL" id="CAB5011607.1"/>
    </source>
</evidence>
<dbReference type="InterPro" id="IPR035959">
    <property type="entry name" value="RutC-like_sf"/>
</dbReference>
<dbReference type="Gene3D" id="3.30.1330.40">
    <property type="entry name" value="RutC-like"/>
    <property type="match status" value="1"/>
</dbReference>
<dbReference type="InterPro" id="IPR006175">
    <property type="entry name" value="YjgF/YER057c/UK114"/>
</dbReference>
<dbReference type="GO" id="GO:0005829">
    <property type="term" value="C:cytosol"/>
    <property type="evidence" value="ECO:0007669"/>
    <property type="project" value="TreeGrafter"/>
</dbReference>
<dbReference type="EMBL" id="CAESAI010000018">
    <property type="protein sequence ID" value="CAB4339466.1"/>
    <property type="molecule type" value="Genomic_DNA"/>
</dbReference>
<comment type="similarity">
    <text evidence="1">Belongs to the RutC family.</text>
</comment>
<gene>
    <name evidence="4" type="ORF">UFOPK2648_01005</name>
    <name evidence="5" type="ORF">UFOPK3037_01342</name>
    <name evidence="6" type="ORF">UFOPK3278_01116</name>
    <name evidence="3" type="ORF">UFOPK3406_00868</name>
    <name evidence="2" type="ORF">UFOPK3925_00570</name>
    <name evidence="7" type="ORF">UFOPK4097_00352</name>
    <name evidence="8" type="ORF">UFOPK4301_00356</name>
</gene>
<dbReference type="GO" id="GO:0019239">
    <property type="term" value="F:deaminase activity"/>
    <property type="evidence" value="ECO:0007669"/>
    <property type="project" value="TreeGrafter"/>
</dbReference>
<sequence>MKHTGIDSPYSWDSPFHYSQATVHNGIVYVSGQAALGADGSIVGENDFDAQAHQVFANLKTVLAAAGSDLSKVFKVNIYMTDMSHFPTIIECREKYFSKPYPADTTVEVTALAIPGLLLEIDVIAAIS</sequence>
<dbReference type="CDD" id="cd00448">
    <property type="entry name" value="YjgF_YER057c_UK114_family"/>
    <property type="match status" value="1"/>
</dbReference>
<dbReference type="AlphaFoldDB" id="A0A6J5Z391"/>
<reference evidence="2" key="1">
    <citation type="submission" date="2020-05" db="EMBL/GenBank/DDBJ databases">
        <authorList>
            <person name="Chiriac C."/>
            <person name="Salcher M."/>
            <person name="Ghai R."/>
            <person name="Kavagutti S V."/>
        </authorList>
    </citation>
    <scope>NUCLEOTIDE SEQUENCE</scope>
</reference>
<dbReference type="EMBL" id="CAFBPK010000003">
    <property type="protein sequence ID" value="CAB5011607.1"/>
    <property type="molecule type" value="Genomic_DNA"/>
</dbReference>
<dbReference type="EMBL" id="CAFBQG010000028">
    <property type="protein sequence ID" value="CAB5046068.1"/>
    <property type="molecule type" value="Genomic_DNA"/>
</dbReference>
<evidence type="ECO:0000313" key="2">
    <source>
        <dbReference type="EMBL" id="CAB4335778.1"/>
    </source>
</evidence>
<name>A0A6J5Z391_9ZZZZ</name>
<dbReference type="EMBL" id="CAESAD010000002">
    <property type="protein sequence ID" value="CAB4335778.1"/>
    <property type="molecule type" value="Genomic_DNA"/>
</dbReference>
<dbReference type="SUPFAM" id="SSF55298">
    <property type="entry name" value="YjgF-like"/>
    <property type="match status" value="1"/>
</dbReference>
<evidence type="ECO:0000313" key="3">
    <source>
        <dbReference type="EMBL" id="CAB4339466.1"/>
    </source>
</evidence>
<proteinExistence type="inferred from homology"/>
<dbReference type="PANTHER" id="PTHR11803:SF58">
    <property type="entry name" value="PROTEIN HMF1-RELATED"/>
    <property type="match status" value="1"/>
</dbReference>
<evidence type="ECO:0000313" key="8">
    <source>
        <dbReference type="EMBL" id="CAB5046068.1"/>
    </source>
</evidence>
<evidence type="ECO:0000313" key="4">
    <source>
        <dbReference type="EMBL" id="CAB4713081.1"/>
    </source>
</evidence>
<organism evidence="2">
    <name type="scientific">freshwater metagenome</name>
    <dbReference type="NCBI Taxonomy" id="449393"/>
    <lineage>
        <taxon>unclassified sequences</taxon>
        <taxon>metagenomes</taxon>
        <taxon>ecological metagenomes</taxon>
    </lineage>
</organism>
<dbReference type="EMBL" id="CAEZYC010000060">
    <property type="protein sequence ID" value="CAB4713081.1"/>
    <property type="molecule type" value="Genomic_DNA"/>
</dbReference>
<dbReference type="PANTHER" id="PTHR11803">
    <property type="entry name" value="2-IMINOBUTANOATE/2-IMINOPROPANOATE DEAMINASE RIDA"/>
    <property type="match status" value="1"/>
</dbReference>
<evidence type="ECO:0000313" key="5">
    <source>
        <dbReference type="EMBL" id="CAB4811566.1"/>
    </source>
</evidence>
<accession>A0A6J5Z391</accession>
<evidence type="ECO:0000256" key="1">
    <source>
        <dbReference type="ARBA" id="ARBA00010552"/>
    </source>
</evidence>
<dbReference type="EMBL" id="CAFBIX010000053">
    <property type="protein sequence ID" value="CAB4849833.1"/>
    <property type="molecule type" value="Genomic_DNA"/>
</dbReference>
<protein>
    <submittedName>
        <fullName evidence="2">Unannotated protein</fullName>
    </submittedName>
</protein>
<dbReference type="Pfam" id="PF01042">
    <property type="entry name" value="Ribonuc_L-PSP"/>
    <property type="match status" value="1"/>
</dbReference>
<dbReference type="EMBL" id="CAFAAO010000021">
    <property type="protein sequence ID" value="CAB4811566.1"/>
    <property type="molecule type" value="Genomic_DNA"/>
</dbReference>
<evidence type="ECO:0000313" key="6">
    <source>
        <dbReference type="EMBL" id="CAB4849833.1"/>
    </source>
</evidence>